<dbReference type="GO" id="GO:0005886">
    <property type="term" value="C:plasma membrane"/>
    <property type="evidence" value="ECO:0007669"/>
    <property type="project" value="UniProtKB-SubCell"/>
</dbReference>
<dbReference type="SMART" id="SM01224">
    <property type="entry name" value="G_gamma"/>
    <property type="match status" value="1"/>
</dbReference>
<evidence type="ECO:0000259" key="8">
    <source>
        <dbReference type="SMART" id="SM01224"/>
    </source>
</evidence>
<accession>A0AAV8U2C2</accession>
<evidence type="ECO:0000313" key="10">
    <source>
        <dbReference type="Proteomes" id="UP001159364"/>
    </source>
</evidence>
<dbReference type="Proteomes" id="UP001159364">
    <property type="component" value="Linkage Group LG02"/>
</dbReference>
<protein>
    <recommendedName>
        <fullName evidence="8">G protein gamma domain-containing protein</fullName>
    </recommendedName>
</protein>
<sequence>MEEQQQQQQSLTSKPLPSSPSSLVRKIGPSASFGKHRLAAALSQLQTQINLFQEELDQLQTLGQSSVACKQLLSSVDSAADPLLPLTKGPVDDSWDRWFRGTNNSRRRWI</sequence>
<keyword evidence="5" id="KW-0807">Transducer</keyword>
<organism evidence="9 10">
    <name type="scientific">Erythroxylum novogranatense</name>
    <dbReference type="NCBI Taxonomy" id="1862640"/>
    <lineage>
        <taxon>Eukaryota</taxon>
        <taxon>Viridiplantae</taxon>
        <taxon>Streptophyta</taxon>
        <taxon>Embryophyta</taxon>
        <taxon>Tracheophyta</taxon>
        <taxon>Spermatophyta</taxon>
        <taxon>Magnoliopsida</taxon>
        <taxon>eudicotyledons</taxon>
        <taxon>Gunneridae</taxon>
        <taxon>Pentapetalae</taxon>
        <taxon>rosids</taxon>
        <taxon>fabids</taxon>
        <taxon>Malpighiales</taxon>
        <taxon>Erythroxylaceae</taxon>
        <taxon>Erythroxylum</taxon>
    </lineage>
</organism>
<proteinExistence type="predicted"/>
<gene>
    <name evidence="9" type="ORF">K2173_028515</name>
</gene>
<dbReference type="PANTHER" id="PTHR35129">
    <property type="entry name" value="GUANINE NUCLEOTIDE-BINDING PROTEIN SUBUNIT GAMMA 1"/>
    <property type="match status" value="1"/>
</dbReference>
<comment type="subcellular location">
    <subcellularLocation>
        <location evidence="1">Cell membrane</location>
    </subcellularLocation>
</comment>
<keyword evidence="10" id="KW-1185">Reference proteome</keyword>
<dbReference type="EMBL" id="JAIWQS010000002">
    <property type="protein sequence ID" value="KAJ8773338.1"/>
    <property type="molecule type" value="Genomic_DNA"/>
</dbReference>
<dbReference type="PANTHER" id="PTHR35129:SF5">
    <property type="entry name" value="GUANINE NUCLEOTIDE-BINDING PROTEIN SUBUNIT GAMMA 2"/>
    <property type="match status" value="1"/>
</dbReference>
<feature type="domain" description="G protein gamma" evidence="8">
    <location>
        <begin position="38"/>
        <end position="110"/>
    </location>
</feature>
<dbReference type="InterPro" id="IPR045878">
    <property type="entry name" value="GG1/2"/>
</dbReference>
<evidence type="ECO:0000256" key="5">
    <source>
        <dbReference type="ARBA" id="ARBA00023224"/>
    </source>
</evidence>
<evidence type="ECO:0000256" key="7">
    <source>
        <dbReference type="SAM" id="MobiDB-lite"/>
    </source>
</evidence>
<evidence type="ECO:0000256" key="2">
    <source>
        <dbReference type="ARBA" id="ARBA00022475"/>
    </source>
</evidence>
<keyword evidence="2" id="KW-1003">Cell membrane</keyword>
<feature type="compositionally biased region" description="Low complexity" evidence="7">
    <location>
        <begin position="1"/>
        <end position="23"/>
    </location>
</feature>
<keyword evidence="3 6" id="KW-0175">Coiled coil</keyword>
<evidence type="ECO:0000313" key="9">
    <source>
        <dbReference type="EMBL" id="KAJ8773338.1"/>
    </source>
</evidence>
<feature type="coiled-coil region" evidence="6">
    <location>
        <begin position="35"/>
        <end position="62"/>
    </location>
</feature>
<dbReference type="Pfam" id="PF00631">
    <property type="entry name" value="G-gamma"/>
    <property type="match status" value="1"/>
</dbReference>
<keyword evidence="4" id="KW-0472">Membrane</keyword>
<reference evidence="9 10" key="1">
    <citation type="submission" date="2021-09" db="EMBL/GenBank/DDBJ databases">
        <title>Genomic insights and catalytic innovation underlie evolution of tropane alkaloids biosynthesis.</title>
        <authorList>
            <person name="Wang Y.-J."/>
            <person name="Tian T."/>
            <person name="Huang J.-P."/>
            <person name="Huang S.-X."/>
        </authorList>
    </citation>
    <scope>NUCLEOTIDE SEQUENCE [LARGE SCALE GENOMIC DNA]</scope>
    <source>
        <strain evidence="9">KIB-2018</strain>
        <tissue evidence="9">Leaf</tissue>
    </source>
</reference>
<evidence type="ECO:0000256" key="6">
    <source>
        <dbReference type="SAM" id="Coils"/>
    </source>
</evidence>
<comment type="caution">
    <text evidence="9">The sequence shown here is derived from an EMBL/GenBank/DDBJ whole genome shotgun (WGS) entry which is preliminary data.</text>
</comment>
<evidence type="ECO:0000256" key="3">
    <source>
        <dbReference type="ARBA" id="ARBA00023054"/>
    </source>
</evidence>
<name>A0AAV8U2C2_9ROSI</name>
<evidence type="ECO:0000256" key="4">
    <source>
        <dbReference type="ARBA" id="ARBA00023136"/>
    </source>
</evidence>
<evidence type="ECO:0000256" key="1">
    <source>
        <dbReference type="ARBA" id="ARBA00004236"/>
    </source>
</evidence>
<dbReference type="GO" id="GO:0007186">
    <property type="term" value="P:G protein-coupled receptor signaling pathway"/>
    <property type="evidence" value="ECO:0007669"/>
    <property type="project" value="InterPro"/>
</dbReference>
<dbReference type="InterPro" id="IPR015898">
    <property type="entry name" value="G-protein_gamma-like_dom"/>
</dbReference>
<feature type="region of interest" description="Disordered" evidence="7">
    <location>
        <begin position="1"/>
        <end position="28"/>
    </location>
</feature>
<dbReference type="AlphaFoldDB" id="A0AAV8U2C2"/>